<dbReference type="PRINTS" id="PR00138">
    <property type="entry name" value="MATRIXIN"/>
</dbReference>
<evidence type="ECO:0000256" key="6">
    <source>
        <dbReference type="ARBA" id="ARBA00022833"/>
    </source>
</evidence>
<dbReference type="InterPro" id="IPR036365">
    <property type="entry name" value="PGBD-like_sf"/>
</dbReference>
<feature type="domain" description="Peptidase metallopeptidase" evidence="13">
    <location>
        <begin position="116"/>
        <end position="261"/>
    </location>
</feature>
<keyword evidence="8" id="KW-0865">Zymogen</keyword>
<gene>
    <name evidence="15" type="primary">LOC113045032</name>
</gene>
<feature type="short sequence motif" description="Cysteine switch" evidence="10">
    <location>
        <begin position="92"/>
        <end position="108"/>
    </location>
</feature>
<feature type="binding site" evidence="9">
    <location>
        <position position="194"/>
    </location>
    <ligand>
        <name>Ca(2+)</name>
        <dbReference type="ChEBI" id="CHEBI:29108"/>
        <label>3</label>
    </ligand>
</feature>
<dbReference type="Pfam" id="PF01471">
    <property type="entry name" value="PG_binding_1"/>
    <property type="match status" value="1"/>
</dbReference>
<evidence type="ECO:0000256" key="5">
    <source>
        <dbReference type="ARBA" id="ARBA00022801"/>
    </source>
</evidence>
<feature type="binding site" evidence="9">
    <location>
        <position position="193"/>
    </location>
    <ligand>
        <name>Ca(2+)</name>
        <dbReference type="ChEBI" id="CHEBI:29108"/>
        <label>3</label>
    </ligand>
</feature>
<feature type="binding site" evidence="9">
    <location>
        <position position="188"/>
    </location>
    <ligand>
        <name>Zn(2+)</name>
        <dbReference type="ChEBI" id="CHEBI:29105"/>
        <label>1</label>
    </ligand>
</feature>
<name>A0A6P6JMA2_CARAU</name>
<dbReference type="FunFam" id="1.10.101.10:FF:000002">
    <property type="entry name" value="Matrix metalloproteinase-14 preproprotein"/>
    <property type="match status" value="1"/>
</dbReference>
<dbReference type="SUPFAM" id="SSF55486">
    <property type="entry name" value="Metalloproteases ('zincins'), catalytic domain"/>
    <property type="match status" value="1"/>
</dbReference>
<evidence type="ECO:0000256" key="8">
    <source>
        <dbReference type="ARBA" id="ARBA00023145"/>
    </source>
</evidence>
<dbReference type="KEGG" id="caua:113045032"/>
<evidence type="ECO:0000256" key="12">
    <source>
        <dbReference type="SAM" id="SignalP"/>
    </source>
</evidence>
<dbReference type="SUPFAM" id="SSF47090">
    <property type="entry name" value="PGBD-like"/>
    <property type="match status" value="1"/>
</dbReference>
<dbReference type="InterPro" id="IPR002477">
    <property type="entry name" value="Peptidoglycan-bd-like"/>
</dbReference>
<protein>
    <submittedName>
        <fullName evidence="15">Uncharacterized protein LOC113045032 isoform X1</fullName>
    </submittedName>
</protein>
<dbReference type="GO" id="GO:0008270">
    <property type="term" value="F:zinc ion binding"/>
    <property type="evidence" value="ECO:0007669"/>
    <property type="project" value="InterPro"/>
</dbReference>
<dbReference type="InterPro" id="IPR033739">
    <property type="entry name" value="M10A_MMP"/>
</dbReference>
<accession>A0A6P6JMA2</accession>
<dbReference type="InterPro" id="IPR021190">
    <property type="entry name" value="Pept_M10A"/>
</dbReference>
<keyword evidence="6 9" id="KW-0862">Zinc</keyword>
<evidence type="ECO:0000256" key="4">
    <source>
        <dbReference type="ARBA" id="ARBA00022729"/>
    </source>
</evidence>
<feature type="binding site" evidence="9">
    <location>
        <position position="219"/>
    </location>
    <ligand>
        <name>Ca(2+)</name>
        <dbReference type="ChEBI" id="CHEBI:29108"/>
        <label>3</label>
    </ligand>
</feature>
<keyword evidence="2" id="KW-0645">Protease</keyword>
<dbReference type="RefSeq" id="XP_026060929.1">
    <property type="nucleotide sequence ID" value="XM_026205144.1"/>
</dbReference>
<evidence type="ECO:0000256" key="7">
    <source>
        <dbReference type="ARBA" id="ARBA00023049"/>
    </source>
</evidence>
<evidence type="ECO:0000256" key="3">
    <source>
        <dbReference type="ARBA" id="ARBA00022723"/>
    </source>
</evidence>
<feature type="binding site" evidence="9">
    <location>
        <position position="210"/>
    </location>
    <ligand>
        <name>Ca(2+)</name>
        <dbReference type="ChEBI" id="CHEBI:29108"/>
        <label>2</label>
    </ligand>
</feature>
<keyword evidence="3 9" id="KW-0479">Metal-binding</keyword>
<evidence type="ECO:0000256" key="11">
    <source>
        <dbReference type="SAM" id="MobiDB-lite"/>
    </source>
</evidence>
<keyword evidence="14" id="KW-1185">Reference proteome</keyword>
<feature type="signal peptide" evidence="12">
    <location>
        <begin position="1"/>
        <end position="29"/>
    </location>
</feature>
<dbReference type="GeneID" id="113045032"/>
<feature type="binding site" evidence="9">
    <location>
        <position position="176"/>
    </location>
    <ligand>
        <name>Ca(2+)</name>
        <dbReference type="ChEBI" id="CHEBI:29108"/>
        <label>2</label>
    </ligand>
</feature>
<dbReference type="GO" id="GO:0006508">
    <property type="term" value="P:proteolysis"/>
    <property type="evidence" value="ECO:0007669"/>
    <property type="project" value="UniProtKB-KW"/>
</dbReference>
<dbReference type="PROSITE" id="PS00546">
    <property type="entry name" value="CYSTEINE_SWITCH"/>
    <property type="match status" value="1"/>
</dbReference>
<keyword evidence="9" id="KW-0106">Calcium</keyword>
<dbReference type="OrthoDB" id="6512834at2759"/>
<feature type="binding site" evidence="9">
    <location>
        <position position="212"/>
    </location>
    <ligand>
        <name>Ca(2+)</name>
        <dbReference type="ChEBI" id="CHEBI:29108"/>
        <label>2</label>
    </ligand>
</feature>
<evidence type="ECO:0000259" key="13">
    <source>
        <dbReference type="SMART" id="SM00235"/>
    </source>
</evidence>
<evidence type="ECO:0000313" key="15">
    <source>
        <dbReference type="RefSeq" id="XP_026060929.1"/>
    </source>
</evidence>
<dbReference type="Pfam" id="PF00413">
    <property type="entry name" value="Peptidase_M10"/>
    <property type="match status" value="1"/>
</dbReference>
<evidence type="ECO:0000256" key="1">
    <source>
        <dbReference type="ARBA" id="ARBA00010370"/>
    </source>
</evidence>
<feature type="binding site" description="in inhibited form" evidence="9">
    <location>
        <position position="94"/>
    </location>
    <ligand>
        <name>Zn(2+)</name>
        <dbReference type="ChEBI" id="CHEBI:29105"/>
        <label>2</label>
        <note>catalytic</note>
    </ligand>
</feature>
<keyword evidence="4 12" id="KW-0732">Signal</keyword>
<dbReference type="PANTHER" id="PTHR31025:SF27">
    <property type="entry name" value="SI:CH211-193K19.2-RELATED"/>
    <property type="match status" value="1"/>
</dbReference>
<feature type="binding site" evidence="9">
    <location>
        <position position="214"/>
    </location>
    <ligand>
        <name>Zn(2+)</name>
        <dbReference type="ChEBI" id="CHEBI:29105"/>
        <label>1</label>
    </ligand>
</feature>
<feature type="binding site" evidence="9">
    <location>
        <position position="216"/>
    </location>
    <ligand>
        <name>Ca(2+)</name>
        <dbReference type="ChEBI" id="CHEBI:29108"/>
        <label>3</label>
    </ligand>
</feature>
<dbReference type="InterPro" id="IPR006026">
    <property type="entry name" value="Peptidase_Metallo"/>
</dbReference>
<feature type="binding site" evidence="9">
    <location>
        <position position="186"/>
    </location>
    <ligand>
        <name>Zn(2+)</name>
        <dbReference type="ChEBI" id="CHEBI:29105"/>
        <label>1</label>
    </ligand>
</feature>
<dbReference type="GO" id="GO:0031012">
    <property type="term" value="C:extracellular matrix"/>
    <property type="evidence" value="ECO:0007669"/>
    <property type="project" value="InterPro"/>
</dbReference>
<comment type="similarity">
    <text evidence="1">Belongs to the peptidase M10A family.</text>
</comment>
<feature type="binding site" evidence="9">
    <location>
        <position position="201"/>
    </location>
    <ligand>
        <name>Zn(2+)</name>
        <dbReference type="ChEBI" id="CHEBI:29105"/>
        <label>1</label>
    </ligand>
</feature>
<keyword evidence="5" id="KW-0378">Hydrolase</keyword>
<dbReference type="CDD" id="cd04278">
    <property type="entry name" value="ZnMc_MMP"/>
    <property type="match status" value="1"/>
</dbReference>
<dbReference type="PANTHER" id="PTHR31025">
    <property type="entry name" value="SI:CH211-196P9.1-RELATED"/>
    <property type="match status" value="1"/>
</dbReference>
<evidence type="ECO:0000256" key="10">
    <source>
        <dbReference type="PIRSR" id="PIRSR621190-5"/>
    </source>
</evidence>
<proteinExistence type="inferred from homology"/>
<comment type="cofactor">
    <cofactor evidence="9">
        <name>Zn(2+)</name>
        <dbReference type="ChEBI" id="CHEBI:29105"/>
    </cofactor>
    <text evidence="9">Binds 2 Zn(2+) ions per subunit.</text>
</comment>
<dbReference type="AlphaFoldDB" id="A0A6P6JMA2"/>
<organism evidence="14 15">
    <name type="scientific">Carassius auratus</name>
    <name type="common">Goldfish</name>
    <dbReference type="NCBI Taxonomy" id="7957"/>
    <lineage>
        <taxon>Eukaryota</taxon>
        <taxon>Metazoa</taxon>
        <taxon>Chordata</taxon>
        <taxon>Craniata</taxon>
        <taxon>Vertebrata</taxon>
        <taxon>Euteleostomi</taxon>
        <taxon>Actinopterygii</taxon>
        <taxon>Neopterygii</taxon>
        <taxon>Teleostei</taxon>
        <taxon>Ostariophysi</taxon>
        <taxon>Cypriniformes</taxon>
        <taxon>Cyprinidae</taxon>
        <taxon>Cyprininae</taxon>
        <taxon>Carassius</taxon>
    </lineage>
</organism>
<dbReference type="InterPro" id="IPR001818">
    <property type="entry name" value="Pept_M10_metallopeptidase"/>
</dbReference>
<feature type="region of interest" description="Disordered" evidence="11">
    <location>
        <begin position="214"/>
        <end position="254"/>
    </location>
</feature>
<evidence type="ECO:0000256" key="9">
    <source>
        <dbReference type="PIRSR" id="PIRSR621190-2"/>
    </source>
</evidence>
<dbReference type="Gene3D" id="3.40.390.10">
    <property type="entry name" value="Collagenase (Catalytic Domain)"/>
    <property type="match status" value="1"/>
</dbReference>
<feature type="chain" id="PRO_5028445685" evidence="12">
    <location>
        <begin position="30"/>
        <end position="658"/>
    </location>
</feature>
<comment type="cofactor">
    <cofactor evidence="9">
        <name>Ca(2+)</name>
        <dbReference type="ChEBI" id="CHEBI:29108"/>
    </cofactor>
    <text evidence="9">Can bind about 5 Ca(2+) ions per subunit.</text>
</comment>
<feature type="compositionally biased region" description="Polar residues" evidence="11">
    <location>
        <begin position="237"/>
        <end position="254"/>
    </location>
</feature>
<dbReference type="Proteomes" id="UP000515129">
    <property type="component" value="Chromosome 27"/>
</dbReference>
<keyword evidence="7" id="KW-0482">Metalloprotease</keyword>
<dbReference type="GO" id="GO:0004222">
    <property type="term" value="F:metalloendopeptidase activity"/>
    <property type="evidence" value="ECO:0007669"/>
    <property type="project" value="InterPro"/>
</dbReference>
<feature type="binding site" evidence="9">
    <location>
        <position position="219"/>
    </location>
    <ligand>
        <name>Ca(2+)</name>
        <dbReference type="ChEBI" id="CHEBI:29108"/>
        <label>1</label>
    </ligand>
</feature>
<reference evidence="15" key="1">
    <citation type="submission" date="2025-08" db="UniProtKB">
        <authorList>
            <consortium name="RefSeq"/>
        </authorList>
    </citation>
    <scope>IDENTIFICATION</scope>
    <source>
        <strain evidence="15">Wakin</strain>
        <tissue evidence="15">Muscle</tissue>
    </source>
</reference>
<dbReference type="SMART" id="SM00235">
    <property type="entry name" value="ZnMc"/>
    <property type="match status" value="1"/>
</dbReference>
<sequence length="658" mass="75105">MVLFTLHNRRGLNCLCAQFLLWILCAVDGEEQQFSVETWLQRYGYLPPTDPRMSVLRSEQTMQSAIAAMQRLYGLNVTGELDKNTIDWMKKPRCGVPDQFGGASKLSVRKRRYALTGQKWQHKHITYSIKNVTPKVGAEETHNAIRRAFDVWQNVTPLRFEAVPYSDLERNKKDVDITIIFASGFHGDSSPFDGEGGFLAHAYFPGPGIGGDTHFDSDEPWTLGNPNHDDPPADAESTLSVQPSTSATSSDSTQVASLLRSEHWPSKFPIPCFSYDVELKLQKANEEYEKNGKSLTVSRDILMEVLGKLAEAIYTFKAYPKDTDLKKVASALIEKHPCLKRPGSETGCEGWTLSLKNKMQNYRQKLRELGCAELILNRRDASKQTLKRPRRSELNFLPDIPTGFDEEALENERKWMEEEVKKKDVNMHALNTKMDFTFSLRRREVVEDQPLVSTLKQRWPALFNEEQVYAEFRRINHLDLKSTFLTSLDNNSRGLLKLFRAKVIQRGDCDLETLLDNLDEQMADLTVQRRATALRGLPFYFKEHGTICKTILSSEALEHHKVGMKMGILEVVSSDRSTSRSLSDVVNVAIILEEEVVLENMGDFVSAFIVLFGMLYALNMEYNKDLRYTFEFIQKVFLNMGTECSKKVQTLMSKLLEN</sequence>
<dbReference type="InterPro" id="IPR024079">
    <property type="entry name" value="MetalloPept_cat_dom_sf"/>
</dbReference>
<dbReference type="InterPro" id="IPR021158">
    <property type="entry name" value="Pept_M10A_Zn_BS"/>
</dbReference>
<evidence type="ECO:0000313" key="14">
    <source>
        <dbReference type="Proteomes" id="UP000515129"/>
    </source>
</evidence>
<evidence type="ECO:0000256" key="2">
    <source>
        <dbReference type="ARBA" id="ARBA00022670"/>
    </source>
</evidence>